<reference evidence="2 3" key="1">
    <citation type="submission" date="2016-11" db="EMBL/GenBank/DDBJ databases">
        <authorList>
            <person name="Jaros S."/>
            <person name="Januszkiewicz K."/>
            <person name="Wedrychowicz H."/>
        </authorList>
    </citation>
    <scope>NUCLEOTIDE SEQUENCE [LARGE SCALE GENOMIC DNA]</scope>
    <source>
        <strain evidence="2 3">KHT3</strain>
    </source>
</reference>
<accession>A0A1M6VL75</accession>
<proteinExistence type="predicted"/>
<dbReference type="AlphaFoldDB" id="A0A1M6VL75"/>
<keyword evidence="1" id="KW-1133">Transmembrane helix</keyword>
<keyword evidence="1" id="KW-0472">Membrane</keyword>
<sequence>MKELPTLGFTEAIKMASVRILDFKGRSRRSEFWWWMLVVMVVGFCVSLFINNMLASTIWAICYMFCALSATARRLQDSGKSAIWVYVSYALGCVSNLFVSTSTAITELMDKMDPNQSVLEKVAMQHPDDFVIIFLLGCVFSVSCLIVFIMCLLDSKPEANKYGPSPKYVEE</sequence>
<evidence type="ECO:0000313" key="3">
    <source>
        <dbReference type="Proteomes" id="UP000184130"/>
    </source>
</evidence>
<evidence type="ECO:0000256" key="1">
    <source>
        <dbReference type="SAM" id="Phobius"/>
    </source>
</evidence>
<dbReference type="Proteomes" id="UP000184130">
    <property type="component" value="Unassembled WGS sequence"/>
</dbReference>
<dbReference type="PANTHER" id="PTHR34980">
    <property type="entry name" value="INNER MEMBRANE PROTEIN-RELATED-RELATED"/>
    <property type="match status" value="1"/>
</dbReference>
<dbReference type="InterPro" id="IPR008523">
    <property type="entry name" value="DUF805"/>
</dbReference>
<dbReference type="OrthoDB" id="9812349at2"/>
<feature type="transmembrane region" description="Helical" evidence="1">
    <location>
        <begin position="84"/>
        <end position="105"/>
    </location>
</feature>
<feature type="transmembrane region" description="Helical" evidence="1">
    <location>
        <begin position="32"/>
        <end position="50"/>
    </location>
</feature>
<dbReference type="GO" id="GO:0005886">
    <property type="term" value="C:plasma membrane"/>
    <property type="evidence" value="ECO:0007669"/>
    <property type="project" value="TreeGrafter"/>
</dbReference>
<evidence type="ECO:0008006" key="4">
    <source>
        <dbReference type="Google" id="ProtNLM"/>
    </source>
</evidence>
<organism evidence="2 3">
    <name type="scientific">Xylanibacter ruminicola</name>
    <name type="common">Prevotella ruminicola</name>
    <dbReference type="NCBI Taxonomy" id="839"/>
    <lineage>
        <taxon>Bacteria</taxon>
        <taxon>Pseudomonadati</taxon>
        <taxon>Bacteroidota</taxon>
        <taxon>Bacteroidia</taxon>
        <taxon>Bacteroidales</taxon>
        <taxon>Prevotellaceae</taxon>
        <taxon>Xylanibacter</taxon>
    </lineage>
</organism>
<keyword evidence="1" id="KW-0812">Transmembrane</keyword>
<dbReference type="EMBL" id="FRBD01000013">
    <property type="protein sequence ID" value="SHK82114.1"/>
    <property type="molecule type" value="Genomic_DNA"/>
</dbReference>
<name>A0A1M6VL75_XYLRU</name>
<gene>
    <name evidence="2" type="ORF">SAMN05216463_11319</name>
</gene>
<feature type="transmembrane region" description="Helical" evidence="1">
    <location>
        <begin position="130"/>
        <end position="153"/>
    </location>
</feature>
<dbReference type="PANTHER" id="PTHR34980:SF2">
    <property type="entry name" value="INNER MEMBRANE PROTEIN YHAH-RELATED"/>
    <property type="match status" value="1"/>
</dbReference>
<dbReference type="RefSeq" id="WP_073208759.1">
    <property type="nucleotide sequence ID" value="NZ_FRBD01000013.1"/>
</dbReference>
<dbReference type="Pfam" id="PF05656">
    <property type="entry name" value="DUF805"/>
    <property type="match status" value="1"/>
</dbReference>
<evidence type="ECO:0000313" key="2">
    <source>
        <dbReference type="EMBL" id="SHK82114.1"/>
    </source>
</evidence>
<protein>
    <recommendedName>
        <fullName evidence="4">DUF805 domain-containing protein</fullName>
    </recommendedName>
</protein>